<keyword evidence="2" id="KW-0808">Transferase</keyword>
<dbReference type="GO" id="GO:0010420">
    <property type="term" value="F:polyprenyldihydroxybenzoate methyltransferase activity"/>
    <property type="evidence" value="ECO:0007669"/>
    <property type="project" value="TreeGrafter"/>
</dbReference>
<dbReference type="PANTHER" id="PTHR43464:SF23">
    <property type="entry name" value="JUVENILE HORMONE ACID O-METHYLTRANSFERASE"/>
    <property type="match status" value="1"/>
</dbReference>
<dbReference type="Gene3D" id="3.40.50.150">
    <property type="entry name" value="Vaccinia Virus protein VP39"/>
    <property type="match status" value="1"/>
</dbReference>
<dbReference type="Pfam" id="PF13649">
    <property type="entry name" value="Methyltransf_25"/>
    <property type="match status" value="1"/>
</dbReference>
<organism evidence="2 3">
    <name type="scientific">Marinibacterium profundimaris</name>
    <dbReference type="NCBI Taxonomy" id="1679460"/>
    <lineage>
        <taxon>Bacteria</taxon>
        <taxon>Pseudomonadati</taxon>
        <taxon>Pseudomonadota</taxon>
        <taxon>Alphaproteobacteria</taxon>
        <taxon>Rhodobacterales</taxon>
        <taxon>Paracoccaceae</taxon>
        <taxon>Marinibacterium</taxon>
    </lineage>
</organism>
<dbReference type="Proteomes" id="UP000215377">
    <property type="component" value="Unassembled WGS sequence"/>
</dbReference>
<dbReference type="InterPro" id="IPR041698">
    <property type="entry name" value="Methyltransf_25"/>
</dbReference>
<dbReference type="OrthoDB" id="9807911at2"/>
<evidence type="ECO:0000313" key="3">
    <source>
        <dbReference type="Proteomes" id="UP000215377"/>
    </source>
</evidence>
<proteinExistence type="predicted"/>
<gene>
    <name evidence="2" type="ORF">ATO3_13595</name>
</gene>
<protein>
    <submittedName>
        <fullName evidence="2">Methyltransferase</fullName>
    </submittedName>
</protein>
<reference evidence="2 3" key="1">
    <citation type="submission" date="2013-04" db="EMBL/GenBank/DDBJ databases">
        <title>Oceanicola sp. 22II1-22F33 Genome Sequencing.</title>
        <authorList>
            <person name="Lai Q."/>
            <person name="Li G."/>
            <person name="Shao Z."/>
        </authorList>
    </citation>
    <scope>NUCLEOTIDE SEQUENCE [LARGE SCALE GENOMIC DNA]</scope>
    <source>
        <strain evidence="2 3">22II1-22F33</strain>
    </source>
</reference>
<dbReference type="RefSeq" id="WP_088650399.1">
    <property type="nucleotide sequence ID" value="NZ_AQQR01000004.1"/>
</dbReference>
<accession>A0A225NIL5</accession>
<sequence length="209" mass="21544">MTSKDTGLEAAYSLQTPDDNRDLYARWAEDYDNSFAAAEAYALPQATARAYADAGGAGPVLDVGAGTGLCGVALAQAGIAPVDGVDISPEMLEVARGKGCYRDLLEADLYVGVGVADGTYPGVVSSGTFTHGHVGPEVLEELLRLAAPGAVFALAINGAHFEAHGFDAALTALGDRISGLSLPEVRIYGDGATGEHKDDMAKIAVFRKV</sequence>
<comment type="caution">
    <text evidence="2">The sequence shown here is derived from an EMBL/GenBank/DDBJ whole genome shotgun (WGS) entry which is preliminary data.</text>
</comment>
<dbReference type="EMBL" id="AQQR01000004">
    <property type="protein sequence ID" value="OWU73656.1"/>
    <property type="molecule type" value="Genomic_DNA"/>
</dbReference>
<dbReference type="GO" id="GO:0032259">
    <property type="term" value="P:methylation"/>
    <property type="evidence" value="ECO:0007669"/>
    <property type="project" value="UniProtKB-KW"/>
</dbReference>
<name>A0A225NIL5_9RHOB</name>
<dbReference type="SUPFAM" id="SSF53335">
    <property type="entry name" value="S-adenosyl-L-methionine-dependent methyltransferases"/>
    <property type="match status" value="1"/>
</dbReference>
<keyword evidence="3" id="KW-1185">Reference proteome</keyword>
<keyword evidence="2" id="KW-0489">Methyltransferase</keyword>
<dbReference type="InterPro" id="IPR029063">
    <property type="entry name" value="SAM-dependent_MTases_sf"/>
</dbReference>
<feature type="domain" description="Methyltransferase" evidence="1">
    <location>
        <begin position="60"/>
        <end position="149"/>
    </location>
</feature>
<dbReference type="CDD" id="cd02440">
    <property type="entry name" value="AdoMet_MTases"/>
    <property type="match status" value="1"/>
</dbReference>
<evidence type="ECO:0000259" key="1">
    <source>
        <dbReference type="Pfam" id="PF13649"/>
    </source>
</evidence>
<dbReference type="AlphaFoldDB" id="A0A225NIL5"/>
<evidence type="ECO:0000313" key="2">
    <source>
        <dbReference type="EMBL" id="OWU73656.1"/>
    </source>
</evidence>
<dbReference type="PANTHER" id="PTHR43464">
    <property type="entry name" value="METHYLTRANSFERASE"/>
    <property type="match status" value="1"/>
</dbReference>